<dbReference type="Proteomes" id="UP001165101">
    <property type="component" value="Unassembled WGS sequence"/>
</dbReference>
<name>A0ACB5TPV5_CANBO</name>
<proteinExistence type="predicted"/>
<gene>
    <name evidence="1" type="ORF">Cboi01_000275500</name>
</gene>
<evidence type="ECO:0000313" key="1">
    <source>
        <dbReference type="EMBL" id="GME92454.1"/>
    </source>
</evidence>
<sequence length="243" mass="27327">MDQVQIHPTGFIDPNDEESLYKFLAAEALRGEGGILVNKNGDRFVNEMLPRDKLTENIIKFSNKLNENKLSRINQWENYLILDESSANKIKSNIDFYCFKKLMTKISINELSKILPNIKSTLKNYHEIINSNNEIVDKFGRTNFGNWSLSPESIDNNDNDTFLYIGKTTPVTHFTMGGVKINENGQILNKDLSPISGIYGAGEITGGVHGSNRLGGSSLLECVVFGRKSAQHAYNYLQEESKL</sequence>
<keyword evidence="2" id="KW-1185">Reference proteome</keyword>
<accession>A0ACB5TPV5</accession>
<organism evidence="1 2">
    <name type="scientific">Candida boidinii</name>
    <name type="common">Yeast</name>
    <dbReference type="NCBI Taxonomy" id="5477"/>
    <lineage>
        <taxon>Eukaryota</taxon>
        <taxon>Fungi</taxon>
        <taxon>Dikarya</taxon>
        <taxon>Ascomycota</taxon>
        <taxon>Saccharomycotina</taxon>
        <taxon>Pichiomycetes</taxon>
        <taxon>Pichiales</taxon>
        <taxon>Pichiaceae</taxon>
        <taxon>Ogataea</taxon>
        <taxon>Ogataea/Candida clade</taxon>
    </lineage>
</organism>
<protein>
    <submittedName>
        <fullName evidence="1">Unnamed protein product</fullName>
    </submittedName>
</protein>
<dbReference type="EMBL" id="BSXV01001322">
    <property type="protein sequence ID" value="GME92454.1"/>
    <property type="molecule type" value="Genomic_DNA"/>
</dbReference>
<evidence type="ECO:0000313" key="2">
    <source>
        <dbReference type="Proteomes" id="UP001165101"/>
    </source>
</evidence>
<comment type="caution">
    <text evidence="1">The sequence shown here is derived from an EMBL/GenBank/DDBJ whole genome shotgun (WGS) entry which is preliminary data.</text>
</comment>
<reference evidence="1" key="1">
    <citation type="submission" date="2023-04" db="EMBL/GenBank/DDBJ databases">
        <title>Candida boidinii NBRC 1967.</title>
        <authorList>
            <person name="Ichikawa N."/>
            <person name="Sato H."/>
            <person name="Tonouchi N."/>
        </authorList>
    </citation>
    <scope>NUCLEOTIDE SEQUENCE</scope>
    <source>
        <strain evidence="1">NBRC 1967</strain>
    </source>
</reference>